<dbReference type="PANTHER" id="PTHR12591:SF0">
    <property type="entry name" value="FI19814P1"/>
    <property type="match status" value="1"/>
</dbReference>
<dbReference type="EMBL" id="NCKU01011432">
    <property type="protein sequence ID" value="RWS00440.1"/>
    <property type="molecule type" value="Genomic_DNA"/>
</dbReference>
<evidence type="ECO:0000256" key="4">
    <source>
        <dbReference type="ARBA" id="ARBA00023136"/>
    </source>
</evidence>
<organism evidence="5 6">
    <name type="scientific">Dinothrombium tinctorium</name>
    <dbReference type="NCBI Taxonomy" id="1965070"/>
    <lineage>
        <taxon>Eukaryota</taxon>
        <taxon>Metazoa</taxon>
        <taxon>Ecdysozoa</taxon>
        <taxon>Arthropoda</taxon>
        <taxon>Chelicerata</taxon>
        <taxon>Arachnida</taxon>
        <taxon>Acari</taxon>
        <taxon>Acariformes</taxon>
        <taxon>Trombidiformes</taxon>
        <taxon>Prostigmata</taxon>
        <taxon>Anystina</taxon>
        <taxon>Parasitengona</taxon>
        <taxon>Trombidioidea</taxon>
        <taxon>Trombidiidae</taxon>
        <taxon>Dinothrombium</taxon>
    </lineage>
</organism>
<keyword evidence="6" id="KW-1185">Reference proteome</keyword>
<dbReference type="Proteomes" id="UP000285301">
    <property type="component" value="Unassembled WGS sequence"/>
</dbReference>
<dbReference type="GO" id="GO:0006094">
    <property type="term" value="P:gluconeogenesis"/>
    <property type="evidence" value="ECO:0007669"/>
    <property type="project" value="TreeGrafter"/>
</dbReference>
<evidence type="ECO:0000256" key="1">
    <source>
        <dbReference type="ARBA" id="ARBA00004141"/>
    </source>
</evidence>
<dbReference type="GO" id="GO:0016020">
    <property type="term" value="C:membrane"/>
    <property type="evidence" value="ECO:0007669"/>
    <property type="project" value="UniProtKB-SubCell"/>
</dbReference>
<protein>
    <submittedName>
        <fullName evidence="5">Glucose-6-phosphatase-like protein</fullName>
    </submittedName>
</protein>
<reference evidence="5 6" key="1">
    <citation type="journal article" date="2018" name="Gigascience">
        <title>Genomes of trombidid mites reveal novel predicted allergens and laterally-transferred genes associated with secondary metabolism.</title>
        <authorList>
            <person name="Dong X."/>
            <person name="Chaisiri K."/>
            <person name="Xia D."/>
            <person name="Armstrong S.D."/>
            <person name="Fang Y."/>
            <person name="Donnelly M.J."/>
            <person name="Kadowaki T."/>
            <person name="McGarry J.W."/>
            <person name="Darby A.C."/>
            <person name="Makepeace B.L."/>
        </authorList>
    </citation>
    <scope>NUCLEOTIDE SEQUENCE [LARGE SCALE GENOMIC DNA]</scope>
    <source>
        <strain evidence="5">UoL-WK</strain>
    </source>
</reference>
<sequence>MLSNAMDMVHESSVSAIALLQNRFHQQRDFMFKISTLFDPRYAFLFFAPLVFSLDRYTGRKVMWAAVVAEWVNMLLKWMLHGERPYWWIHETHIYNKTQLPDVQQFFITCETGPGSPSGHAMATA</sequence>
<comment type="caution">
    <text evidence="5">The sequence shown here is derived from an EMBL/GenBank/DDBJ whole genome shotgun (WGS) entry which is preliminary data.</text>
</comment>
<keyword evidence="2" id="KW-0812">Transmembrane</keyword>
<dbReference type="OrthoDB" id="6416209at2759"/>
<evidence type="ECO:0000313" key="5">
    <source>
        <dbReference type="EMBL" id="RWS00440.1"/>
    </source>
</evidence>
<evidence type="ECO:0000313" key="6">
    <source>
        <dbReference type="Proteomes" id="UP000285301"/>
    </source>
</evidence>
<accession>A0A443QBR1</accession>
<dbReference type="PANTHER" id="PTHR12591">
    <property type="entry name" value="GLUCOSE-6-PHOSPHATASE"/>
    <property type="match status" value="1"/>
</dbReference>
<dbReference type="STRING" id="1965070.A0A443QBR1"/>
<dbReference type="GO" id="GO:0051156">
    <property type="term" value="P:glucose 6-phosphate metabolic process"/>
    <property type="evidence" value="ECO:0007669"/>
    <property type="project" value="TreeGrafter"/>
</dbReference>
<proteinExistence type="predicted"/>
<evidence type="ECO:0000256" key="2">
    <source>
        <dbReference type="ARBA" id="ARBA00022692"/>
    </source>
</evidence>
<gene>
    <name evidence="5" type="ORF">B4U79_16870</name>
</gene>
<evidence type="ECO:0000256" key="3">
    <source>
        <dbReference type="ARBA" id="ARBA00022989"/>
    </source>
</evidence>
<dbReference type="AlphaFoldDB" id="A0A443QBR1"/>
<feature type="non-terminal residue" evidence="5">
    <location>
        <position position="125"/>
    </location>
</feature>
<dbReference type="SUPFAM" id="SSF48317">
    <property type="entry name" value="Acid phosphatase/Vanadium-dependent haloperoxidase"/>
    <property type="match status" value="1"/>
</dbReference>
<keyword evidence="3" id="KW-1133">Transmembrane helix</keyword>
<comment type="subcellular location">
    <subcellularLocation>
        <location evidence="1">Membrane</location>
        <topology evidence="1">Multi-pass membrane protein</topology>
    </subcellularLocation>
</comment>
<name>A0A443QBR1_9ACAR</name>
<dbReference type="GO" id="GO:0004346">
    <property type="term" value="F:glucose-6-phosphatase activity"/>
    <property type="evidence" value="ECO:0007669"/>
    <property type="project" value="TreeGrafter"/>
</dbReference>
<dbReference type="InterPro" id="IPR036938">
    <property type="entry name" value="PAP2/HPO_sf"/>
</dbReference>
<keyword evidence="4" id="KW-0472">Membrane</keyword>